<proteinExistence type="predicted"/>
<evidence type="ECO:0000313" key="1">
    <source>
        <dbReference type="EMBL" id="KAI8526052.1"/>
    </source>
</evidence>
<gene>
    <name evidence="1" type="ORF">RHMOL_Rhmol13G0278700</name>
</gene>
<sequence length="114" mass="13077">MVDLNICQGRIEGLSESLERGEMEFQSKNTSVREVNLDMGCIANRKEYVISNGVVEEVEGLPRQISKDGSNAPGVRQSFDAIHKMRSRVRRSERKIEEKKKSILWRLRLSLIES</sequence>
<comment type="caution">
    <text evidence="1">The sequence shown here is derived from an EMBL/GenBank/DDBJ whole genome shotgun (WGS) entry which is preliminary data.</text>
</comment>
<organism evidence="1 2">
    <name type="scientific">Rhododendron molle</name>
    <name type="common">Chinese azalea</name>
    <name type="synonym">Azalea mollis</name>
    <dbReference type="NCBI Taxonomy" id="49168"/>
    <lineage>
        <taxon>Eukaryota</taxon>
        <taxon>Viridiplantae</taxon>
        <taxon>Streptophyta</taxon>
        <taxon>Embryophyta</taxon>
        <taxon>Tracheophyta</taxon>
        <taxon>Spermatophyta</taxon>
        <taxon>Magnoliopsida</taxon>
        <taxon>eudicotyledons</taxon>
        <taxon>Gunneridae</taxon>
        <taxon>Pentapetalae</taxon>
        <taxon>asterids</taxon>
        <taxon>Ericales</taxon>
        <taxon>Ericaceae</taxon>
        <taxon>Ericoideae</taxon>
        <taxon>Rhodoreae</taxon>
        <taxon>Rhododendron</taxon>
    </lineage>
</organism>
<dbReference type="EMBL" id="CM046400">
    <property type="protein sequence ID" value="KAI8526052.1"/>
    <property type="molecule type" value="Genomic_DNA"/>
</dbReference>
<evidence type="ECO:0000313" key="2">
    <source>
        <dbReference type="Proteomes" id="UP001062846"/>
    </source>
</evidence>
<accession>A0ACC0LCG7</accession>
<dbReference type="Proteomes" id="UP001062846">
    <property type="component" value="Chromosome 13"/>
</dbReference>
<protein>
    <submittedName>
        <fullName evidence="1">Uncharacterized protein</fullName>
    </submittedName>
</protein>
<reference evidence="1" key="1">
    <citation type="submission" date="2022-02" db="EMBL/GenBank/DDBJ databases">
        <title>Plant Genome Project.</title>
        <authorList>
            <person name="Zhang R.-G."/>
        </authorList>
    </citation>
    <scope>NUCLEOTIDE SEQUENCE</scope>
    <source>
        <strain evidence="1">AT1</strain>
    </source>
</reference>
<keyword evidence="2" id="KW-1185">Reference proteome</keyword>
<name>A0ACC0LCG7_RHOML</name>